<name>A0A1A6GBP5_NEOLE</name>
<evidence type="ECO:0000256" key="1">
    <source>
        <dbReference type="ARBA" id="ARBA00009526"/>
    </source>
</evidence>
<dbReference type="GO" id="GO:0005654">
    <property type="term" value="C:nucleoplasm"/>
    <property type="evidence" value="ECO:0007669"/>
    <property type="project" value="TreeGrafter"/>
</dbReference>
<evidence type="ECO:0000256" key="2">
    <source>
        <dbReference type="ARBA" id="ARBA00022884"/>
    </source>
</evidence>
<keyword evidence="6" id="KW-1185">Reference proteome</keyword>
<evidence type="ECO:0000256" key="3">
    <source>
        <dbReference type="SAM" id="MobiDB-lite"/>
    </source>
</evidence>
<dbReference type="GO" id="GO:0016020">
    <property type="term" value="C:membrane"/>
    <property type="evidence" value="ECO:0007669"/>
    <property type="project" value="TreeGrafter"/>
</dbReference>
<feature type="domain" description="2'-5'-oligoadenylate synthetase 1" evidence="4">
    <location>
        <begin position="123"/>
        <end position="189"/>
    </location>
</feature>
<feature type="compositionally biased region" description="Polar residues" evidence="3">
    <location>
        <begin position="207"/>
        <end position="224"/>
    </location>
</feature>
<dbReference type="InterPro" id="IPR018952">
    <property type="entry name" value="2-5-oligoAdlate_synth_1_dom2/C"/>
</dbReference>
<dbReference type="PANTHER" id="PTHR11258:SF13">
    <property type="entry name" value="2'-5'-OLIGOADENYLATE SYNTHASE 1"/>
    <property type="match status" value="1"/>
</dbReference>
<protein>
    <recommendedName>
        <fullName evidence="4">2'-5'-oligoadenylate synthetase 1 domain-containing protein</fullName>
    </recommendedName>
</protein>
<keyword evidence="2" id="KW-0694">RNA-binding</keyword>
<dbReference type="Gene3D" id="1.10.1410.20">
    <property type="entry name" value="2'-5'-oligoadenylate synthetase 1, domain 2"/>
    <property type="match status" value="2"/>
</dbReference>
<dbReference type="GO" id="GO:0045071">
    <property type="term" value="P:negative regulation of viral genome replication"/>
    <property type="evidence" value="ECO:0007669"/>
    <property type="project" value="TreeGrafter"/>
</dbReference>
<feature type="domain" description="2'-5'-oligoadenylate synthetase 1" evidence="4">
    <location>
        <begin position="290"/>
        <end position="341"/>
    </location>
</feature>
<organism evidence="5 6">
    <name type="scientific">Neotoma lepida</name>
    <name type="common">Desert woodrat</name>
    <dbReference type="NCBI Taxonomy" id="56216"/>
    <lineage>
        <taxon>Eukaryota</taxon>
        <taxon>Metazoa</taxon>
        <taxon>Chordata</taxon>
        <taxon>Craniata</taxon>
        <taxon>Vertebrata</taxon>
        <taxon>Euteleostomi</taxon>
        <taxon>Mammalia</taxon>
        <taxon>Eutheria</taxon>
        <taxon>Euarchontoglires</taxon>
        <taxon>Glires</taxon>
        <taxon>Rodentia</taxon>
        <taxon>Myomorpha</taxon>
        <taxon>Muroidea</taxon>
        <taxon>Cricetidae</taxon>
        <taxon>Neotominae</taxon>
        <taxon>Neotoma</taxon>
    </lineage>
</organism>
<gene>
    <name evidence="5" type="ORF">A6R68_07805</name>
</gene>
<accession>A0A1A6GBP5</accession>
<dbReference type="GO" id="GO:0051607">
    <property type="term" value="P:defense response to virus"/>
    <property type="evidence" value="ECO:0007669"/>
    <property type="project" value="TreeGrafter"/>
</dbReference>
<dbReference type="AlphaFoldDB" id="A0A1A6GBP5"/>
<reference evidence="5 6" key="1">
    <citation type="submission" date="2016-06" db="EMBL/GenBank/DDBJ databases">
        <title>The Draft Genome Sequence and Annotation of the Desert Woodrat Neotoma lepida.</title>
        <authorList>
            <person name="Campbell M."/>
            <person name="Oakeson K.F."/>
            <person name="Yandell M."/>
            <person name="Halpert J.R."/>
            <person name="Dearing D."/>
        </authorList>
    </citation>
    <scope>NUCLEOTIDE SEQUENCE [LARGE SCALE GENOMIC DNA]</scope>
    <source>
        <strain evidence="5">417</strain>
        <tissue evidence="5">Liver</tissue>
    </source>
</reference>
<dbReference type="GO" id="GO:0005829">
    <property type="term" value="C:cytosol"/>
    <property type="evidence" value="ECO:0007669"/>
    <property type="project" value="TreeGrafter"/>
</dbReference>
<dbReference type="SUPFAM" id="SSF81301">
    <property type="entry name" value="Nucleotidyltransferase"/>
    <property type="match status" value="1"/>
</dbReference>
<dbReference type="GO" id="GO:0001730">
    <property type="term" value="F:2'-5'-oligoadenylate synthetase activity"/>
    <property type="evidence" value="ECO:0007669"/>
    <property type="project" value="TreeGrafter"/>
</dbReference>
<feature type="region of interest" description="Disordered" evidence="3">
    <location>
        <begin position="204"/>
        <end position="224"/>
    </location>
</feature>
<dbReference type="GO" id="GO:0003725">
    <property type="term" value="F:double-stranded RNA binding"/>
    <property type="evidence" value="ECO:0007669"/>
    <property type="project" value="TreeGrafter"/>
</dbReference>
<comment type="caution">
    <text evidence="5">The sequence shown here is derived from an EMBL/GenBank/DDBJ whole genome shotgun (WGS) entry which is preliminary data.</text>
</comment>
<dbReference type="SUPFAM" id="SSF81631">
    <property type="entry name" value="PAP/OAS1 substrate-binding domain"/>
    <property type="match status" value="2"/>
</dbReference>
<dbReference type="OrthoDB" id="1885901at2759"/>
<dbReference type="Proteomes" id="UP000092124">
    <property type="component" value="Unassembled WGS sequence"/>
</dbReference>
<evidence type="ECO:0000259" key="4">
    <source>
        <dbReference type="Pfam" id="PF10421"/>
    </source>
</evidence>
<dbReference type="EMBL" id="LZPO01099213">
    <property type="protein sequence ID" value="OBS63656.1"/>
    <property type="molecule type" value="Genomic_DNA"/>
</dbReference>
<evidence type="ECO:0000313" key="5">
    <source>
        <dbReference type="EMBL" id="OBS63656.1"/>
    </source>
</evidence>
<feature type="region of interest" description="Disordered" evidence="3">
    <location>
        <begin position="72"/>
        <end position="106"/>
    </location>
</feature>
<dbReference type="STRING" id="56216.A0A1A6GBP5"/>
<dbReference type="InterPro" id="IPR043519">
    <property type="entry name" value="NT_sf"/>
</dbReference>
<dbReference type="PROSITE" id="PS50152">
    <property type="entry name" value="25A_SYNTH_3"/>
    <property type="match status" value="1"/>
</dbReference>
<proteinExistence type="inferred from homology"/>
<dbReference type="Gene3D" id="3.30.460.10">
    <property type="entry name" value="Beta Polymerase, domain 2"/>
    <property type="match status" value="1"/>
</dbReference>
<sequence>MGQGLSNTPALELDEFIEDHLQPNTSFHNEVRAVTDVMCDFLKERCFRDTAHPVRVSKVVKVSPPQPQLTQLQQLSSGEVAPPQKDHLRNGSVGDSPRKDHSYNLTHNDFADEPDCSVCFYSKPDPEIYRKLISECTALRKEGEFSTCFTELQHNFLKYHSPKLKSLICLVKHWYQLCEEKLGKLLPPSMPWSCSQSMPGNVGVEPMSSTQPRASGQSWNWSPSTGSFESTRQYIMTLKTRTSPTTCTVSSQKPGSLSLHALAPHREVQTLAVEMERWELRVNGAFPVLPVILDPADPTRNVAGRNPVGWCLLAQEAAAWLEFSCVRICDRNLVPSWDVPRHSLHLFGEYSHNDVVFS</sequence>
<dbReference type="Pfam" id="PF10421">
    <property type="entry name" value="OAS1_C"/>
    <property type="match status" value="2"/>
</dbReference>
<comment type="similarity">
    <text evidence="1">Belongs to the 2-5A synthase family.</text>
</comment>
<dbReference type="PANTHER" id="PTHR11258">
    <property type="entry name" value="2-5 OLIGOADENYLATE SYNTHETASE"/>
    <property type="match status" value="1"/>
</dbReference>
<evidence type="ECO:0000313" key="6">
    <source>
        <dbReference type="Proteomes" id="UP000092124"/>
    </source>
</evidence>